<dbReference type="Proteomes" id="UP000595897">
    <property type="component" value="Chromosome"/>
</dbReference>
<proteinExistence type="predicted"/>
<dbReference type="Pfam" id="PF18941">
    <property type="entry name" value="DUF5688"/>
    <property type="match status" value="1"/>
</dbReference>
<evidence type="ECO:0000313" key="1">
    <source>
        <dbReference type="EMBL" id="BCN31696.1"/>
    </source>
</evidence>
<protein>
    <submittedName>
        <fullName evidence="1">Uncharacterized protein</fullName>
    </submittedName>
</protein>
<reference evidence="1 2" key="1">
    <citation type="submission" date="2020-11" db="EMBL/GenBank/DDBJ databases">
        <title>Draft genome sequencing of a Lachnospiraceae strain isolated from anoxic soil subjected to BSD treatment.</title>
        <authorList>
            <person name="Uek A."/>
            <person name="Tonouchi A."/>
        </authorList>
    </citation>
    <scope>NUCLEOTIDE SEQUENCE [LARGE SCALE GENOMIC DNA]</scope>
    <source>
        <strain evidence="1 2">TB5</strain>
    </source>
</reference>
<name>A0A7R7EN66_9FIRM</name>
<accession>A0A7R7EN66</accession>
<dbReference type="EMBL" id="AP024169">
    <property type="protein sequence ID" value="BCN31696.1"/>
    <property type="molecule type" value="Genomic_DNA"/>
</dbReference>
<dbReference type="AlphaFoldDB" id="A0A7R7EN66"/>
<keyword evidence="2" id="KW-1185">Reference proteome</keyword>
<gene>
    <name evidence="1" type="ORF">bsdtb5_29910</name>
</gene>
<dbReference type="InterPro" id="IPR043743">
    <property type="entry name" value="DUF5688"/>
</dbReference>
<dbReference type="RefSeq" id="WP_271712798.1">
    <property type="nucleotide sequence ID" value="NZ_AP024169.1"/>
</dbReference>
<sequence>MSYQEFLNYVKGHIITKLGGGYQVEIRSILKNNSLQLEGLVILGQNETIAPNIYLNEFYERYKDGQEINAVINDILALYHQSNAAGSDTLDIQFEYESVKDKIYFRIVNLQKNEKLLQDIPYIQFLDLAITFHCLVKEDGDGIGSIRITKECLHNWKIQLSELMRVARRNTPILFPPSIKSMDDVISELIHADHMDCIEAPDGDDKITYASKWYDGSEYGQVDHSNRYNLENEALETTGRNTTVATKENVMYILSNTRGINGASVMLYKDVIRDFALLLDKDFFILPSSIHEVILVPYNDSLEKESLEEMVFDINHTQVSKEEVLSNKVYYYNRKSNLFQ</sequence>
<dbReference type="KEGG" id="ahb:bsdtb5_29910"/>
<evidence type="ECO:0000313" key="2">
    <source>
        <dbReference type="Proteomes" id="UP000595897"/>
    </source>
</evidence>
<organism evidence="1 2">
    <name type="scientific">Anaeromicropila herbilytica</name>
    <dbReference type="NCBI Taxonomy" id="2785025"/>
    <lineage>
        <taxon>Bacteria</taxon>
        <taxon>Bacillati</taxon>
        <taxon>Bacillota</taxon>
        <taxon>Clostridia</taxon>
        <taxon>Lachnospirales</taxon>
        <taxon>Lachnospiraceae</taxon>
        <taxon>Anaeromicropila</taxon>
    </lineage>
</organism>